<feature type="transmembrane region" description="Helical" evidence="2">
    <location>
        <begin position="80"/>
        <end position="101"/>
    </location>
</feature>
<feature type="transmembrane region" description="Helical" evidence="2">
    <location>
        <begin position="6"/>
        <end position="22"/>
    </location>
</feature>
<evidence type="ECO:0000313" key="4">
    <source>
        <dbReference type="Proteomes" id="UP000280434"/>
    </source>
</evidence>
<evidence type="ECO:0000256" key="1">
    <source>
        <dbReference type="SAM" id="MobiDB-lite"/>
    </source>
</evidence>
<keyword evidence="2" id="KW-0472">Membrane</keyword>
<organism evidence="3 4">
    <name type="scientific">Trinickia fusca</name>
    <dbReference type="NCBI Taxonomy" id="2419777"/>
    <lineage>
        <taxon>Bacteria</taxon>
        <taxon>Pseudomonadati</taxon>
        <taxon>Pseudomonadota</taxon>
        <taxon>Betaproteobacteria</taxon>
        <taxon>Burkholderiales</taxon>
        <taxon>Burkholderiaceae</taxon>
        <taxon>Trinickia</taxon>
    </lineage>
</organism>
<protein>
    <submittedName>
        <fullName evidence="3">Uncharacterized protein</fullName>
    </submittedName>
</protein>
<comment type="caution">
    <text evidence="3">The sequence shown here is derived from an EMBL/GenBank/DDBJ whole genome shotgun (WGS) entry which is preliminary data.</text>
</comment>
<dbReference type="EMBL" id="RBZV01000005">
    <property type="protein sequence ID" value="RKP47495.1"/>
    <property type="molecule type" value="Genomic_DNA"/>
</dbReference>
<keyword evidence="4" id="KW-1185">Reference proteome</keyword>
<feature type="region of interest" description="Disordered" evidence="1">
    <location>
        <begin position="236"/>
        <end position="275"/>
    </location>
</feature>
<evidence type="ECO:0000313" key="3">
    <source>
        <dbReference type="EMBL" id="RKP47495.1"/>
    </source>
</evidence>
<dbReference type="OrthoDB" id="9834075at2"/>
<accession>A0A494X9U6</accession>
<evidence type="ECO:0000256" key="2">
    <source>
        <dbReference type="SAM" id="Phobius"/>
    </source>
</evidence>
<gene>
    <name evidence="3" type="ORF">D7S89_14755</name>
</gene>
<proteinExistence type="predicted"/>
<sequence length="275" mass="30219">MEFVAFLLIVVAINWVGLEVRKRRRAKLEATRSIWASEKPVRELYAKKAALALLAFFAATLFVAAAALVYMLVVHWTVRPVLATAAIAPFASGAALGAVVAGRNLHRIVQFGSGLPWGRPALHLGDDCLAYFDLVSVRWEDVVDTRDLEVSMGRGGHRNFVLLFVRGSTADYAKGSALNRCEVKSAASMLRFAVQNQWPPFPRGDFIVLDVDYLSGVYAPRLKVWIDRIRRSTTTVGSGNCDGERQQTVERHSPGGLSVTHWAGGNAPHSGRYVE</sequence>
<dbReference type="Proteomes" id="UP000280434">
    <property type="component" value="Unassembled WGS sequence"/>
</dbReference>
<reference evidence="3 4" key="1">
    <citation type="submission" date="2018-10" db="EMBL/GenBank/DDBJ databases">
        <title>Paraburkholderia sp. 7MK8-2, isolated from soil.</title>
        <authorList>
            <person name="Gao Z.-H."/>
            <person name="Qiu L.-H."/>
        </authorList>
    </citation>
    <scope>NUCLEOTIDE SEQUENCE [LARGE SCALE GENOMIC DNA]</scope>
    <source>
        <strain evidence="3 4">7MK8-2</strain>
    </source>
</reference>
<feature type="transmembrane region" description="Helical" evidence="2">
    <location>
        <begin position="49"/>
        <end position="74"/>
    </location>
</feature>
<feature type="compositionally biased region" description="Basic and acidic residues" evidence="1">
    <location>
        <begin position="242"/>
        <end position="253"/>
    </location>
</feature>
<name>A0A494X9U6_9BURK</name>
<keyword evidence="2" id="KW-1133">Transmembrane helix</keyword>
<dbReference type="RefSeq" id="WP_121278441.1">
    <property type="nucleotide sequence ID" value="NZ_RBZV01000005.1"/>
</dbReference>
<keyword evidence="2" id="KW-0812">Transmembrane</keyword>
<dbReference type="AlphaFoldDB" id="A0A494X9U6"/>